<evidence type="ECO:0000313" key="1">
    <source>
        <dbReference type="EMBL" id="TGY06679.1"/>
    </source>
</evidence>
<dbReference type="AlphaFoldDB" id="A0A4S2AYL0"/>
<name>A0A4S2AYL0_9BACE</name>
<dbReference type="Proteomes" id="UP000305751">
    <property type="component" value="Unassembled WGS sequence"/>
</dbReference>
<dbReference type="RefSeq" id="WP_136013902.1">
    <property type="nucleotide sequence ID" value="NZ_CAJTFZ010000102.1"/>
</dbReference>
<sequence>MKKRFYGLAALIIAVACYGVHVTYNSKNGLTQLTLLNVEALAYDEFTGGFKQCYIFTSTTLLPDEPAFYVTSCSGCNTVKSTTSIGTSTCAGSFPNLPGW</sequence>
<organism evidence="1 2">
    <name type="scientific">Bacteroides acidifaciens</name>
    <dbReference type="NCBI Taxonomy" id="85831"/>
    <lineage>
        <taxon>Bacteria</taxon>
        <taxon>Pseudomonadati</taxon>
        <taxon>Bacteroidota</taxon>
        <taxon>Bacteroidia</taxon>
        <taxon>Bacteroidales</taxon>
        <taxon>Bacteroidaceae</taxon>
        <taxon>Bacteroides</taxon>
    </lineage>
</organism>
<dbReference type="PROSITE" id="PS51257">
    <property type="entry name" value="PROKAR_LIPOPROTEIN"/>
    <property type="match status" value="1"/>
</dbReference>
<protein>
    <recommendedName>
        <fullName evidence="3">NVEALA protein</fullName>
    </recommendedName>
</protein>
<reference evidence="1 2" key="1">
    <citation type="submission" date="2019-04" db="EMBL/GenBank/DDBJ databases">
        <title>Microbes associate with the intestines of laboratory mice.</title>
        <authorList>
            <person name="Navarre W."/>
            <person name="Wong E."/>
            <person name="Huang K."/>
            <person name="Tropini C."/>
            <person name="Ng K."/>
            <person name="Yu B."/>
        </authorList>
    </citation>
    <scope>NUCLEOTIDE SEQUENCE [LARGE SCALE GENOMIC DNA]</scope>
    <source>
        <strain evidence="1 2">NM70_E10</strain>
    </source>
</reference>
<dbReference type="InterPro" id="IPR025905">
    <property type="entry name" value="NVEALA"/>
</dbReference>
<dbReference type="Pfam" id="PF14055">
    <property type="entry name" value="NVEALA"/>
    <property type="match status" value="1"/>
</dbReference>
<accession>A0A4S2AYL0</accession>
<dbReference type="EMBL" id="SRZA01000011">
    <property type="protein sequence ID" value="TGY06679.1"/>
    <property type="molecule type" value="Genomic_DNA"/>
</dbReference>
<evidence type="ECO:0000313" key="2">
    <source>
        <dbReference type="Proteomes" id="UP000305751"/>
    </source>
</evidence>
<keyword evidence="2" id="KW-1185">Reference proteome</keyword>
<comment type="caution">
    <text evidence="1">The sequence shown here is derived from an EMBL/GenBank/DDBJ whole genome shotgun (WGS) entry which is preliminary data.</text>
</comment>
<evidence type="ECO:0008006" key="3">
    <source>
        <dbReference type="Google" id="ProtNLM"/>
    </source>
</evidence>
<proteinExistence type="predicted"/>
<gene>
    <name evidence="1" type="ORF">E5356_06225</name>
</gene>